<comment type="caution">
    <text evidence="9">The sequence shown here is derived from an EMBL/GenBank/DDBJ whole genome shotgun (WGS) entry which is preliminary data.</text>
</comment>
<evidence type="ECO:0000313" key="9">
    <source>
        <dbReference type="EMBL" id="KAH1096186.1"/>
    </source>
</evidence>
<dbReference type="PANTHER" id="PTHR48443:SF1">
    <property type="entry name" value="DNA-DIRECTED RNA POLYMERASE SUBUNIT BETA"/>
    <property type="match status" value="1"/>
</dbReference>
<keyword evidence="7" id="KW-0804">Transcription</keyword>
<reference evidence="9 10" key="1">
    <citation type="journal article" date="2021" name="Plant Biotechnol. J.">
        <title>Multi-omics assisted identification of the key and species-specific regulatory components of drought-tolerant mechanisms in Gossypium stocksii.</title>
        <authorList>
            <person name="Yu D."/>
            <person name="Ke L."/>
            <person name="Zhang D."/>
            <person name="Wu Y."/>
            <person name="Sun Y."/>
            <person name="Mei J."/>
            <person name="Sun J."/>
            <person name="Sun Y."/>
        </authorList>
    </citation>
    <scope>NUCLEOTIDE SEQUENCE [LARGE SCALE GENOMIC DNA]</scope>
    <source>
        <strain evidence="10">cv. E1</strain>
        <tissue evidence="9">Leaf</tissue>
    </source>
</reference>
<accession>A0A9D4A8I7</accession>
<protein>
    <recommendedName>
        <fullName evidence="1">DNA-directed RNA polymerase</fullName>
        <ecNumber evidence="1">2.7.7.6</ecNumber>
    </recommendedName>
</protein>
<dbReference type="Proteomes" id="UP000828251">
    <property type="component" value="Unassembled WGS sequence"/>
</dbReference>
<keyword evidence="4" id="KW-0548">Nucleotidyltransferase</keyword>
<evidence type="ECO:0000256" key="5">
    <source>
        <dbReference type="ARBA" id="ARBA00022723"/>
    </source>
</evidence>
<evidence type="ECO:0000256" key="1">
    <source>
        <dbReference type="ARBA" id="ARBA00012418"/>
    </source>
</evidence>
<evidence type="ECO:0000256" key="6">
    <source>
        <dbReference type="ARBA" id="ARBA00022833"/>
    </source>
</evidence>
<keyword evidence="10" id="KW-1185">Reference proteome</keyword>
<evidence type="ECO:0000256" key="7">
    <source>
        <dbReference type="ARBA" id="ARBA00023163"/>
    </source>
</evidence>
<dbReference type="InterPro" id="IPR007083">
    <property type="entry name" value="RNA_pol_Rpb1_4"/>
</dbReference>
<dbReference type="GO" id="GO:0003899">
    <property type="term" value="F:DNA-directed RNA polymerase activity"/>
    <property type="evidence" value="ECO:0007669"/>
    <property type="project" value="UniProtKB-EC"/>
</dbReference>
<dbReference type="Gene3D" id="1.10.132.30">
    <property type="match status" value="1"/>
</dbReference>
<dbReference type="GO" id="GO:0046872">
    <property type="term" value="F:metal ion binding"/>
    <property type="evidence" value="ECO:0007669"/>
    <property type="project" value="UniProtKB-KW"/>
</dbReference>
<keyword evidence="3" id="KW-0808">Transferase</keyword>
<keyword evidence="2" id="KW-0240">DNA-directed RNA polymerase</keyword>
<dbReference type="GO" id="GO:0000428">
    <property type="term" value="C:DNA-directed RNA polymerase complex"/>
    <property type="evidence" value="ECO:0007669"/>
    <property type="project" value="UniProtKB-KW"/>
</dbReference>
<evidence type="ECO:0000313" key="10">
    <source>
        <dbReference type="Proteomes" id="UP000828251"/>
    </source>
</evidence>
<evidence type="ECO:0000256" key="2">
    <source>
        <dbReference type="ARBA" id="ARBA00022478"/>
    </source>
</evidence>
<dbReference type="Pfam" id="PF05000">
    <property type="entry name" value="RNA_pol_Rpb1_4"/>
    <property type="match status" value="1"/>
</dbReference>
<sequence length="71" mass="8033">MNHNFRMIDLFNPVQIMSFSRAKGNASHVHQLVGMRGLMSDPQGQMIDLSIQRNLREGLSLAGYIISRYVA</sequence>
<gene>
    <name evidence="9" type="ORF">J1N35_013107</name>
</gene>
<dbReference type="EC" id="2.7.7.6" evidence="1"/>
<keyword evidence="5" id="KW-0479">Metal-binding</keyword>
<dbReference type="AlphaFoldDB" id="A0A9D4A8I7"/>
<dbReference type="GO" id="GO:0006351">
    <property type="term" value="P:DNA-templated transcription"/>
    <property type="evidence" value="ECO:0007669"/>
    <property type="project" value="InterPro"/>
</dbReference>
<dbReference type="InterPro" id="IPR038120">
    <property type="entry name" value="Rpb1_funnel_sf"/>
</dbReference>
<feature type="domain" description="RNA polymerase Rpb1" evidence="8">
    <location>
        <begin position="9"/>
        <end position="56"/>
    </location>
</feature>
<name>A0A9D4A8I7_9ROSI</name>
<evidence type="ECO:0000256" key="4">
    <source>
        <dbReference type="ARBA" id="ARBA00022695"/>
    </source>
</evidence>
<evidence type="ECO:0000259" key="8">
    <source>
        <dbReference type="Pfam" id="PF05000"/>
    </source>
</evidence>
<dbReference type="PANTHER" id="PTHR48443">
    <property type="entry name" value="DNA-DIRECTED RNA POLYMERASE SUBUNIT BETA"/>
    <property type="match status" value="1"/>
</dbReference>
<evidence type="ECO:0000256" key="3">
    <source>
        <dbReference type="ARBA" id="ARBA00022679"/>
    </source>
</evidence>
<proteinExistence type="predicted"/>
<keyword evidence="6" id="KW-0862">Zinc</keyword>
<dbReference type="EMBL" id="JAIQCV010000005">
    <property type="protein sequence ID" value="KAH1096186.1"/>
    <property type="molecule type" value="Genomic_DNA"/>
</dbReference>
<dbReference type="OrthoDB" id="1701623at2759"/>
<dbReference type="GO" id="GO:0003677">
    <property type="term" value="F:DNA binding"/>
    <property type="evidence" value="ECO:0007669"/>
    <property type="project" value="InterPro"/>
</dbReference>
<dbReference type="SUPFAM" id="SSF64484">
    <property type="entry name" value="beta and beta-prime subunits of DNA dependent RNA-polymerase"/>
    <property type="match status" value="1"/>
</dbReference>
<organism evidence="9 10">
    <name type="scientific">Gossypium stocksii</name>
    <dbReference type="NCBI Taxonomy" id="47602"/>
    <lineage>
        <taxon>Eukaryota</taxon>
        <taxon>Viridiplantae</taxon>
        <taxon>Streptophyta</taxon>
        <taxon>Embryophyta</taxon>
        <taxon>Tracheophyta</taxon>
        <taxon>Spermatophyta</taxon>
        <taxon>Magnoliopsida</taxon>
        <taxon>eudicotyledons</taxon>
        <taxon>Gunneridae</taxon>
        <taxon>Pentapetalae</taxon>
        <taxon>rosids</taxon>
        <taxon>malvids</taxon>
        <taxon>Malvales</taxon>
        <taxon>Malvaceae</taxon>
        <taxon>Malvoideae</taxon>
        <taxon>Gossypium</taxon>
    </lineage>
</organism>